<dbReference type="AlphaFoldDB" id="A0A9E8Z2I7"/>
<geneLocation type="mitochondrion" evidence="2"/>
<keyword evidence="1" id="KW-0812">Transmembrane</keyword>
<feature type="transmembrane region" description="Helical" evidence="1">
    <location>
        <begin position="12"/>
        <end position="35"/>
    </location>
</feature>
<gene>
    <name evidence="2" type="primary">atp8</name>
</gene>
<name>A0A9E8Z2I7_9STRA</name>
<dbReference type="EMBL" id="ON390794">
    <property type="protein sequence ID" value="WAK85027.1"/>
    <property type="molecule type" value="Genomic_DNA"/>
</dbReference>
<evidence type="ECO:0000256" key="1">
    <source>
        <dbReference type="SAM" id="Phobius"/>
    </source>
</evidence>
<protein>
    <submittedName>
        <fullName evidence="2">ATP synthase F0 subunit 8</fullName>
    </submittedName>
</protein>
<keyword evidence="1" id="KW-0472">Membrane</keyword>
<sequence length="82" mass="9772">MAQFDPLIIFPLISSLLIILIFHYSLVIEMLIPFFSEAKKFRNKKLFKFLKMTVLNENCLNTIFSLSYSNTLTLWLRFCIKF</sequence>
<evidence type="ECO:0000313" key="2">
    <source>
        <dbReference type="EMBL" id="WAK85027.1"/>
    </source>
</evidence>
<keyword evidence="2" id="KW-0496">Mitochondrion</keyword>
<accession>A0A9E8Z2I7</accession>
<reference evidence="2" key="1">
    <citation type="submission" date="2022-04" db="EMBL/GenBank/DDBJ databases">
        <title>A new insight into Amicula, a genus of tiny marine littoral diatoms with the description of two new tropical species and the largest mitogenome known for a stramenopile.</title>
        <authorList>
            <person name="Gastineau R."/>
            <person name="Li C."/>
            <person name="Ashworth M.P."/>
            <person name="Witkowski A."/>
            <person name="Turmel M."/>
            <person name="Gorecka E."/>
            <person name="Frankovich T.A."/>
            <person name="Wachnicka A."/>
            <person name="Lobban C.S."/>
            <person name="Theriot E.C."/>
            <person name="Otis C."/>
            <person name="Dabek P."/>
            <person name="Binczewska A."/>
            <person name="Lemieux C."/>
        </authorList>
    </citation>
    <scope>NUCLEOTIDE SEQUENCE</scope>
    <source>
        <strain evidence="2">GU52X-4 cfCalB7</strain>
    </source>
</reference>
<organism evidence="2">
    <name type="scientific">Amicula sp. isolate GU52X-4 cfCalB7</name>
    <dbReference type="NCBI Taxonomy" id="3003489"/>
    <lineage>
        <taxon>Eukaryota</taxon>
        <taxon>Sar</taxon>
        <taxon>Stramenopiles</taxon>
        <taxon>Ochrophyta</taxon>
        <taxon>Bacillariophyta</taxon>
        <taxon>Bacillariophyceae</taxon>
        <taxon>Bacillariophycidae</taxon>
        <taxon>Naviculales</taxon>
        <taxon>Naviculaceae</taxon>
        <taxon>Amicula</taxon>
    </lineage>
</organism>
<keyword evidence="1" id="KW-1133">Transmembrane helix</keyword>
<proteinExistence type="predicted"/>